<sequence>MERQLTSWYSPALNKEMPVATYGYYGFALLLIPTAAADYLEYERFGLIESLRPFIDAGKVKVFSINSINTESWMNNEMEPRYKAIRHRQWNDYVYQEVVPFIHTQSSRETPIITSGASFGALHSANLFFKRPDIINGCIAMSGVYELTEYTKGYFDDDVYFNSPMHYMPNLSDHAILEQIRQSHHIHLLSGSGDYEDPESARRFAGILYGKGIHYELDIWGQEWRHDWPTWKAMLPHYLGTRF</sequence>
<dbReference type="RefSeq" id="WP_119049871.1">
    <property type="nucleotide sequence ID" value="NZ_CP032157.1"/>
</dbReference>
<protein>
    <submittedName>
        <fullName evidence="2">Esterase</fullName>
    </submittedName>
</protein>
<gene>
    <name evidence="2" type="ORF">D3H65_08305</name>
</gene>
<evidence type="ECO:0000313" key="2">
    <source>
        <dbReference type="EMBL" id="AXY73984.1"/>
    </source>
</evidence>
<evidence type="ECO:0000256" key="1">
    <source>
        <dbReference type="SAM" id="Phobius"/>
    </source>
</evidence>
<dbReference type="Pfam" id="PF00756">
    <property type="entry name" value="Esterase"/>
    <property type="match status" value="1"/>
</dbReference>
<reference evidence="2 3" key="1">
    <citation type="submission" date="2018-09" db="EMBL/GenBank/DDBJ databases">
        <title>Genome sequencing of strain 6GH32-13.</title>
        <authorList>
            <person name="Weon H.-Y."/>
            <person name="Heo J."/>
            <person name="Kwon S.-W."/>
        </authorList>
    </citation>
    <scope>NUCLEOTIDE SEQUENCE [LARGE SCALE GENOMIC DNA]</scope>
    <source>
        <strain evidence="2 3">5GH32-13</strain>
    </source>
</reference>
<dbReference type="AlphaFoldDB" id="A0A3B7MHU9"/>
<keyword evidence="1" id="KW-1133">Transmembrane helix</keyword>
<evidence type="ECO:0000313" key="3">
    <source>
        <dbReference type="Proteomes" id="UP000263900"/>
    </source>
</evidence>
<dbReference type="KEGG" id="pseg:D3H65_08305"/>
<feature type="transmembrane region" description="Helical" evidence="1">
    <location>
        <begin position="22"/>
        <end position="40"/>
    </location>
</feature>
<dbReference type="Proteomes" id="UP000263900">
    <property type="component" value="Chromosome"/>
</dbReference>
<proteinExistence type="predicted"/>
<dbReference type="InterPro" id="IPR000801">
    <property type="entry name" value="Esterase-like"/>
</dbReference>
<dbReference type="InterPro" id="IPR029058">
    <property type="entry name" value="AB_hydrolase_fold"/>
</dbReference>
<dbReference type="SUPFAM" id="SSF53474">
    <property type="entry name" value="alpha/beta-Hydrolases"/>
    <property type="match status" value="1"/>
</dbReference>
<keyword evidence="1" id="KW-0472">Membrane</keyword>
<dbReference type="EMBL" id="CP032157">
    <property type="protein sequence ID" value="AXY73984.1"/>
    <property type="molecule type" value="Genomic_DNA"/>
</dbReference>
<name>A0A3B7MHU9_9BACT</name>
<keyword evidence="1" id="KW-0812">Transmembrane</keyword>
<accession>A0A3B7MHU9</accession>
<dbReference type="Gene3D" id="3.40.50.1820">
    <property type="entry name" value="alpha/beta hydrolase"/>
    <property type="match status" value="1"/>
</dbReference>
<organism evidence="2 3">
    <name type="scientific">Paraflavitalea soli</name>
    <dbReference type="NCBI Taxonomy" id="2315862"/>
    <lineage>
        <taxon>Bacteria</taxon>
        <taxon>Pseudomonadati</taxon>
        <taxon>Bacteroidota</taxon>
        <taxon>Chitinophagia</taxon>
        <taxon>Chitinophagales</taxon>
        <taxon>Chitinophagaceae</taxon>
        <taxon>Paraflavitalea</taxon>
    </lineage>
</organism>
<keyword evidence="3" id="KW-1185">Reference proteome</keyword>
<dbReference type="OrthoDB" id="9775130at2"/>